<dbReference type="KEGG" id="camu:CA2015_4313"/>
<sequence>MENATSTPENLKKKPKLISERNYIFIHIAAILIIMLASLIFIVPGMESTNHTFANGFVIIVALSFIYGLVARHISPKVKDRNPNFNPYHTFFFRGTVILSIILVIFAVLGALFVYVEHDNLFQAIGLATTVIWIALFLIYFMWSVYHYNINYGLTDQDWQRIYDFRDMHSKGIPVKPSDLEMPEYNPYKSQTFGLPPGTVRGMIAFTLLMGGMSLLIVSFGTQYTGVDAALLSQQFEFFETAFLMMIAFYFGDKSLKYLRERWTPKQAGNQDSSNAQPGNGASATTNQISNTSRPMDNMEIDNAFFEMEDRNFSIENGLKVEEMPAATQQRAILSTSFETQPELSLHREEYVQIKDNTNSKLLSDMDIRIALDELEEKDNIKVSLPVIKAIVKVESAGRGHLSDGRAKILFEGHKFWYWLKKFNKDPKALSVGNEDIIYEKWTRSHYRVGIKEYDRLEKARKIDPKAAVYASSWGLFQILGENLEHNIKSRNYQGFEDFESKQHESEYFHFLDFLAFIKIKKVRGKTLINYISEENEGNYDWESFAYGYNGSGYKANEYHIKMKHFYEQFKNEQTWTA</sequence>
<dbReference type="InterPro" id="IPR024408">
    <property type="entry name" value="Muramidase"/>
</dbReference>
<feature type="transmembrane region" description="Helical" evidence="2">
    <location>
        <begin position="23"/>
        <end position="46"/>
    </location>
</feature>
<gene>
    <name evidence="4" type="ORF">CA2015_4313</name>
</gene>
<keyword evidence="2" id="KW-0812">Transmembrane</keyword>
<feature type="transmembrane region" description="Helical" evidence="2">
    <location>
        <begin position="203"/>
        <end position="224"/>
    </location>
</feature>
<dbReference type="OrthoDB" id="1523598at2"/>
<keyword evidence="5" id="KW-1185">Reference proteome</keyword>
<dbReference type="Proteomes" id="UP000036520">
    <property type="component" value="Chromosome"/>
</dbReference>
<name>A0A0H4PKX0_9BACT</name>
<evidence type="ECO:0000259" key="3">
    <source>
        <dbReference type="Pfam" id="PF11860"/>
    </source>
</evidence>
<dbReference type="EMBL" id="CP012040">
    <property type="protein sequence ID" value="AKP53658.1"/>
    <property type="molecule type" value="Genomic_DNA"/>
</dbReference>
<keyword evidence="2" id="KW-1133">Transmembrane helix</keyword>
<protein>
    <submittedName>
        <fullName evidence="4">Putative phage-encoded peptidoglycan binding protein</fullName>
    </submittedName>
</protein>
<evidence type="ECO:0000313" key="5">
    <source>
        <dbReference type="Proteomes" id="UP000036520"/>
    </source>
</evidence>
<proteinExistence type="predicted"/>
<dbReference type="STRING" id="320787.CA2015_4313"/>
<dbReference type="Pfam" id="PF11860">
    <property type="entry name" value="Muramidase"/>
    <property type="match status" value="1"/>
</dbReference>
<dbReference type="AlphaFoldDB" id="A0A0H4PKX0"/>
<feature type="transmembrane region" description="Helical" evidence="2">
    <location>
        <begin position="121"/>
        <end position="143"/>
    </location>
</feature>
<feature type="transmembrane region" description="Helical" evidence="2">
    <location>
        <begin position="91"/>
        <end position="115"/>
    </location>
</feature>
<dbReference type="RefSeq" id="WP_048643738.1">
    <property type="nucleotide sequence ID" value="NZ_CP012040.1"/>
</dbReference>
<reference evidence="4 5" key="1">
    <citation type="submission" date="2015-07" db="EMBL/GenBank/DDBJ databases">
        <authorList>
            <person name="Kim K.M."/>
        </authorList>
    </citation>
    <scope>NUCLEOTIDE SEQUENCE [LARGE SCALE GENOMIC DNA]</scope>
    <source>
        <strain evidence="4 5">KCTC 12363</strain>
    </source>
</reference>
<evidence type="ECO:0000256" key="2">
    <source>
        <dbReference type="SAM" id="Phobius"/>
    </source>
</evidence>
<accession>A0A0H4PKX0</accession>
<evidence type="ECO:0000313" key="4">
    <source>
        <dbReference type="EMBL" id="AKP53658.1"/>
    </source>
</evidence>
<feature type="transmembrane region" description="Helical" evidence="2">
    <location>
        <begin position="236"/>
        <end position="252"/>
    </location>
</feature>
<evidence type="ECO:0000256" key="1">
    <source>
        <dbReference type="SAM" id="MobiDB-lite"/>
    </source>
</evidence>
<feature type="transmembrane region" description="Helical" evidence="2">
    <location>
        <begin position="52"/>
        <end position="70"/>
    </location>
</feature>
<feature type="region of interest" description="Disordered" evidence="1">
    <location>
        <begin position="267"/>
        <end position="295"/>
    </location>
</feature>
<keyword evidence="2" id="KW-0472">Membrane</keyword>
<feature type="domain" description="N-acetylmuramidase" evidence="3">
    <location>
        <begin position="385"/>
        <end position="571"/>
    </location>
</feature>
<organism evidence="4 5">
    <name type="scientific">Cyclobacterium amurskyense</name>
    <dbReference type="NCBI Taxonomy" id="320787"/>
    <lineage>
        <taxon>Bacteria</taxon>
        <taxon>Pseudomonadati</taxon>
        <taxon>Bacteroidota</taxon>
        <taxon>Cytophagia</taxon>
        <taxon>Cytophagales</taxon>
        <taxon>Cyclobacteriaceae</taxon>
        <taxon>Cyclobacterium</taxon>
    </lineage>
</organism>